<dbReference type="PROSITE" id="PS51257">
    <property type="entry name" value="PROKAR_LIPOPROTEIN"/>
    <property type="match status" value="1"/>
</dbReference>
<sequence length="368" mass="40650">MCLKRFLSVLLLLISLMACKEDKPTTERSEMDFLIGTYTGENSRGIYKATINVAGLLSAPLLAEESENPSFLARSSSGKLLYAVNENSSGQVSVFMNEADGLSTVNAVSIPGEHPCHISIHQDSLIIVSNYSSGNIALLGVNEHQDLILHDTLNFSGNSIHDRQQAPHAHSSYFLNDTTLITSDLGSDRLWINQIVKKDDTLRLQPVTSIAMEPGSGPRHLEFNAEQDRIYVMNELSNTISVLGKKEKENEFKLIQTISTLPEDFTGHSQGADLHLDQSGKFLYASNRGHQSLVIYEVAQSDGTLTVSGWEDIQGDWPRNFAITPDNQFLVVANERSGELVAFKRDTMTGKLSYTDRKKIASPVCILF</sequence>
<feature type="signal peptide" evidence="3">
    <location>
        <begin position="1"/>
        <end position="20"/>
    </location>
</feature>
<dbReference type="PANTHER" id="PTHR30344:SF1">
    <property type="entry name" value="6-PHOSPHOGLUCONOLACTONASE"/>
    <property type="match status" value="1"/>
</dbReference>
<accession>A0A4S3M0C5</accession>
<gene>
    <name evidence="4" type="ORF">E7Z59_09290</name>
</gene>
<dbReference type="PANTHER" id="PTHR30344">
    <property type="entry name" value="6-PHOSPHOGLUCONOLACTONASE-RELATED"/>
    <property type="match status" value="1"/>
</dbReference>
<keyword evidence="2" id="KW-0119">Carbohydrate metabolism</keyword>
<protein>
    <submittedName>
        <fullName evidence="4">Lactonase family protein</fullName>
    </submittedName>
</protein>
<keyword evidence="2" id="KW-0313">Glucose metabolism</keyword>
<evidence type="ECO:0000313" key="5">
    <source>
        <dbReference type="Proteomes" id="UP000305939"/>
    </source>
</evidence>
<dbReference type="InterPro" id="IPR015943">
    <property type="entry name" value="WD40/YVTN_repeat-like_dom_sf"/>
</dbReference>
<dbReference type="InterPro" id="IPR019405">
    <property type="entry name" value="Lactonase_7-beta_prop"/>
</dbReference>
<name>A0A4S3M0C5_9FLAO</name>
<dbReference type="RefSeq" id="WP_136336039.1">
    <property type="nucleotide sequence ID" value="NZ_QXMP01000012.1"/>
</dbReference>
<evidence type="ECO:0000313" key="4">
    <source>
        <dbReference type="EMBL" id="THD67834.1"/>
    </source>
</evidence>
<keyword evidence="3" id="KW-0732">Signal</keyword>
<reference evidence="4 5" key="1">
    <citation type="submission" date="2019-04" db="EMBL/GenBank/DDBJ databases">
        <title>Draft genome sequence of Robertkochia marina CC-AMO-30D.</title>
        <authorList>
            <person name="Hameed A."/>
            <person name="Lin S.-Y."/>
            <person name="Shahina M."/>
            <person name="Lai W.-A."/>
            <person name="Young C.-C."/>
        </authorList>
    </citation>
    <scope>NUCLEOTIDE SEQUENCE [LARGE SCALE GENOMIC DNA]</scope>
    <source>
        <strain evidence="4 5">CC-AMO-30D</strain>
    </source>
</reference>
<dbReference type="SUPFAM" id="SSF51004">
    <property type="entry name" value="C-terminal (heme d1) domain of cytochrome cd1-nitrite reductase"/>
    <property type="match status" value="1"/>
</dbReference>
<dbReference type="Gene3D" id="2.130.10.10">
    <property type="entry name" value="YVTN repeat-like/Quinoprotein amine dehydrogenase"/>
    <property type="match status" value="1"/>
</dbReference>
<evidence type="ECO:0000256" key="2">
    <source>
        <dbReference type="ARBA" id="ARBA00022526"/>
    </source>
</evidence>
<keyword evidence="5" id="KW-1185">Reference proteome</keyword>
<comment type="caution">
    <text evidence="4">The sequence shown here is derived from an EMBL/GenBank/DDBJ whole genome shotgun (WGS) entry which is preliminary data.</text>
</comment>
<dbReference type="Pfam" id="PF10282">
    <property type="entry name" value="Lactonase"/>
    <property type="match status" value="1"/>
</dbReference>
<dbReference type="GO" id="GO:0006006">
    <property type="term" value="P:glucose metabolic process"/>
    <property type="evidence" value="ECO:0007669"/>
    <property type="project" value="UniProtKB-KW"/>
</dbReference>
<dbReference type="Proteomes" id="UP000305939">
    <property type="component" value="Unassembled WGS sequence"/>
</dbReference>
<dbReference type="GO" id="GO:0017057">
    <property type="term" value="F:6-phosphogluconolactonase activity"/>
    <property type="evidence" value="ECO:0007669"/>
    <property type="project" value="TreeGrafter"/>
</dbReference>
<dbReference type="AlphaFoldDB" id="A0A4S3M0C5"/>
<dbReference type="OrthoDB" id="9790815at2"/>
<dbReference type="InterPro" id="IPR050282">
    <property type="entry name" value="Cycloisomerase_2"/>
</dbReference>
<dbReference type="EMBL" id="SSMC01000002">
    <property type="protein sequence ID" value="THD67834.1"/>
    <property type="molecule type" value="Genomic_DNA"/>
</dbReference>
<dbReference type="InterPro" id="IPR011048">
    <property type="entry name" value="Haem_d1_sf"/>
</dbReference>
<proteinExistence type="inferred from homology"/>
<comment type="similarity">
    <text evidence="1">Belongs to the cycloisomerase 2 family.</text>
</comment>
<feature type="chain" id="PRO_5020999126" evidence="3">
    <location>
        <begin position="21"/>
        <end position="368"/>
    </location>
</feature>
<organism evidence="4 5">
    <name type="scientific">Robertkochia marina</name>
    <dbReference type="NCBI Taxonomy" id="1227945"/>
    <lineage>
        <taxon>Bacteria</taxon>
        <taxon>Pseudomonadati</taxon>
        <taxon>Bacteroidota</taxon>
        <taxon>Flavobacteriia</taxon>
        <taxon>Flavobacteriales</taxon>
        <taxon>Flavobacteriaceae</taxon>
        <taxon>Robertkochia</taxon>
    </lineage>
</organism>
<dbReference type="GO" id="GO:0005829">
    <property type="term" value="C:cytosol"/>
    <property type="evidence" value="ECO:0007669"/>
    <property type="project" value="TreeGrafter"/>
</dbReference>
<evidence type="ECO:0000256" key="1">
    <source>
        <dbReference type="ARBA" id="ARBA00005564"/>
    </source>
</evidence>
<evidence type="ECO:0000256" key="3">
    <source>
        <dbReference type="SAM" id="SignalP"/>
    </source>
</evidence>